<dbReference type="InterPro" id="IPR036388">
    <property type="entry name" value="WH-like_DNA-bd_sf"/>
</dbReference>
<dbReference type="KEGG" id="prv:G7070_16905"/>
<organism evidence="2 3">
    <name type="scientific">Propioniciclava coleopterorum</name>
    <dbReference type="NCBI Taxonomy" id="2714937"/>
    <lineage>
        <taxon>Bacteria</taxon>
        <taxon>Bacillati</taxon>
        <taxon>Actinomycetota</taxon>
        <taxon>Actinomycetes</taxon>
        <taxon>Propionibacteriales</taxon>
        <taxon>Propionibacteriaceae</taxon>
        <taxon>Propioniciclava</taxon>
    </lineage>
</organism>
<sequence length="386" mass="39829">MPTQPSATSAGEILGVIRGSGGLTRAELLERTGMARSTLYLRLDQLQAAGLIRESGFRTSTGGRPAAVLAFDARDRVVLTLDVGHHRAAASVCDVDGASLASEAVIRGSDETLPELVEHLCGVGERLLAERRAARLMGVGLALPAPVDRHTGQRLASVALPDPSYPIESLVATRFGCAVSVENDARALALGVSTEVPDMDDDGVLLGVKFSTGLGLGLLTGGHMMRGSTGAAGDLGHLRITPGRGPECTCGRRGCLAAYASGRALVRDVARRDIASVSDLSAAYDRGEPDVVERVHAAARLLGTHVGGFVQVSNPQYVAFGGVLGGRPTIAQQVEAAIREQLSDRIGNAAEYRVANGDHTAASGLVALVVADALAAPVIDELLATG</sequence>
<dbReference type="AlphaFoldDB" id="A0A6G7YA10"/>
<dbReference type="InterPro" id="IPR043129">
    <property type="entry name" value="ATPase_NBD"/>
</dbReference>
<dbReference type="PANTHER" id="PTHR18964">
    <property type="entry name" value="ROK (REPRESSOR, ORF, KINASE) FAMILY"/>
    <property type="match status" value="1"/>
</dbReference>
<dbReference type="Pfam" id="PF12840">
    <property type="entry name" value="HTH_20"/>
    <property type="match status" value="1"/>
</dbReference>
<proteinExistence type="inferred from homology"/>
<evidence type="ECO:0000256" key="1">
    <source>
        <dbReference type="ARBA" id="ARBA00006479"/>
    </source>
</evidence>
<accession>A0A6G7YA10</accession>
<dbReference type="SUPFAM" id="SSF46785">
    <property type="entry name" value="Winged helix' DNA-binding domain"/>
    <property type="match status" value="1"/>
</dbReference>
<dbReference type="InterPro" id="IPR000600">
    <property type="entry name" value="ROK"/>
</dbReference>
<dbReference type="RefSeq" id="WP_166234700.1">
    <property type="nucleotide sequence ID" value="NZ_CP049865.1"/>
</dbReference>
<dbReference type="Gene3D" id="3.30.420.40">
    <property type="match status" value="2"/>
</dbReference>
<dbReference type="Proteomes" id="UP000501058">
    <property type="component" value="Chromosome"/>
</dbReference>
<evidence type="ECO:0000313" key="3">
    <source>
        <dbReference type="Proteomes" id="UP000501058"/>
    </source>
</evidence>
<dbReference type="EMBL" id="CP049865">
    <property type="protein sequence ID" value="QIK73633.1"/>
    <property type="molecule type" value="Genomic_DNA"/>
</dbReference>
<dbReference type="PANTHER" id="PTHR18964:SF173">
    <property type="entry name" value="GLUCOKINASE"/>
    <property type="match status" value="1"/>
</dbReference>
<name>A0A6G7YA10_9ACTN</name>
<gene>
    <name evidence="2" type="ORF">G7070_16905</name>
</gene>
<dbReference type="SUPFAM" id="SSF53067">
    <property type="entry name" value="Actin-like ATPase domain"/>
    <property type="match status" value="1"/>
</dbReference>
<evidence type="ECO:0000313" key="2">
    <source>
        <dbReference type="EMBL" id="QIK73633.1"/>
    </source>
</evidence>
<comment type="similarity">
    <text evidence="1">Belongs to the ROK (NagC/XylR) family.</text>
</comment>
<keyword evidence="3" id="KW-1185">Reference proteome</keyword>
<dbReference type="InterPro" id="IPR036390">
    <property type="entry name" value="WH_DNA-bd_sf"/>
</dbReference>
<dbReference type="Pfam" id="PF00480">
    <property type="entry name" value="ROK"/>
    <property type="match status" value="1"/>
</dbReference>
<protein>
    <submittedName>
        <fullName evidence="2">ROK family protein</fullName>
    </submittedName>
</protein>
<reference evidence="2 3" key="1">
    <citation type="submission" date="2020-03" db="EMBL/GenBank/DDBJ databases">
        <title>Propioniciclava sp. nov., isolated from Hydrophilus acuminatus.</title>
        <authorList>
            <person name="Hyun D.-W."/>
            <person name="Bae J.-W."/>
        </authorList>
    </citation>
    <scope>NUCLEOTIDE SEQUENCE [LARGE SCALE GENOMIC DNA]</scope>
    <source>
        <strain evidence="2 3">HDW11</strain>
    </source>
</reference>
<dbReference type="Gene3D" id="1.10.10.10">
    <property type="entry name" value="Winged helix-like DNA-binding domain superfamily/Winged helix DNA-binding domain"/>
    <property type="match status" value="1"/>
</dbReference>